<dbReference type="InterPro" id="IPR027843">
    <property type="entry name" value="DUF4440"/>
</dbReference>
<comment type="caution">
    <text evidence="2">The sequence shown here is derived from an EMBL/GenBank/DDBJ whole genome shotgun (WGS) entry which is preliminary data.</text>
</comment>
<dbReference type="Pfam" id="PF14534">
    <property type="entry name" value="DUF4440"/>
    <property type="match status" value="1"/>
</dbReference>
<proteinExistence type="predicted"/>
<accession>A0A246HI49</accession>
<dbReference type="OrthoDB" id="6047291at2"/>
<evidence type="ECO:0000313" key="2">
    <source>
        <dbReference type="EMBL" id="OWQ50094.1"/>
    </source>
</evidence>
<gene>
    <name evidence="2" type="ORF">CEE60_17390</name>
</gene>
<sequence>MARVRRRAATAMAGAHMSAVLQPAHVEAAEARLWEALIQWQPQQLRALLSPALFLTDDDGRRQDASALLAGWNARHIRVVAIERQQTEQLACGAMVLVTGELRIHLDGGQGRQLHCMRLLRVWARCTGAPGVHLLSLCMLPATPRTH</sequence>
<evidence type="ECO:0000259" key="1">
    <source>
        <dbReference type="Pfam" id="PF14534"/>
    </source>
</evidence>
<protein>
    <recommendedName>
        <fullName evidence="1">DUF4440 domain-containing protein</fullName>
    </recommendedName>
</protein>
<dbReference type="EMBL" id="NIVS01000054">
    <property type="protein sequence ID" value="OWQ50094.1"/>
    <property type="molecule type" value="Genomic_DNA"/>
</dbReference>
<dbReference type="Proteomes" id="UP000198157">
    <property type="component" value="Unassembled WGS sequence"/>
</dbReference>
<dbReference type="InterPro" id="IPR032710">
    <property type="entry name" value="NTF2-like_dom_sf"/>
</dbReference>
<dbReference type="SUPFAM" id="SSF54427">
    <property type="entry name" value="NTF2-like"/>
    <property type="match status" value="1"/>
</dbReference>
<name>A0A246HI49_STEMA</name>
<evidence type="ECO:0000313" key="3">
    <source>
        <dbReference type="Proteomes" id="UP000198157"/>
    </source>
</evidence>
<reference evidence="2 3" key="1">
    <citation type="submission" date="2017-06" db="EMBL/GenBank/DDBJ databases">
        <authorList>
            <person name="Kim H.J."/>
            <person name="Triplett B.A."/>
        </authorList>
    </citation>
    <scope>NUCLEOTIDE SEQUENCE [LARGE SCALE GENOMIC DNA]</scope>
    <source>
        <strain evidence="2 3">13146</strain>
    </source>
</reference>
<dbReference type="AlphaFoldDB" id="A0A246HI49"/>
<organism evidence="2 3">
    <name type="scientific">Stenotrophomonas maltophilia</name>
    <name type="common">Pseudomonas maltophilia</name>
    <name type="synonym">Xanthomonas maltophilia</name>
    <dbReference type="NCBI Taxonomy" id="40324"/>
    <lineage>
        <taxon>Bacteria</taxon>
        <taxon>Pseudomonadati</taxon>
        <taxon>Pseudomonadota</taxon>
        <taxon>Gammaproteobacteria</taxon>
        <taxon>Lysobacterales</taxon>
        <taxon>Lysobacteraceae</taxon>
        <taxon>Stenotrophomonas</taxon>
        <taxon>Stenotrophomonas maltophilia group</taxon>
    </lineage>
</organism>
<dbReference type="Gene3D" id="3.10.450.50">
    <property type="match status" value="1"/>
</dbReference>
<feature type="domain" description="DUF4440" evidence="1">
    <location>
        <begin position="26"/>
        <end position="125"/>
    </location>
</feature>